<gene>
    <name evidence="3" type="ORF">METZ01_LOCUS325610</name>
</gene>
<evidence type="ECO:0000256" key="1">
    <source>
        <dbReference type="ARBA" id="ARBA00006499"/>
    </source>
</evidence>
<organism evidence="3">
    <name type="scientific">marine metagenome</name>
    <dbReference type="NCBI Taxonomy" id="408172"/>
    <lineage>
        <taxon>unclassified sequences</taxon>
        <taxon>metagenomes</taxon>
        <taxon>ecological metagenomes</taxon>
    </lineage>
</organism>
<protein>
    <recommendedName>
        <fullName evidence="2">Phospholipase/carboxylesterase/thioesterase domain-containing protein</fullName>
    </recommendedName>
</protein>
<dbReference type="GO" id="GO:0005737">
    <property type="term" value="C:cytoplasm"/>
    <property type="evidence" value="ECO:0007669"/>
    <property type="project" value="TreeGrafter"/>
</dbReference>
<reference evidence="3" key="1">
    <citation type="submission" date="2018-05" db="EMBL/GenBank/DDBJ databases">
        <authorList>
            <person name="Lanie J.A."/>
            <person name="Ng W.-L."/>
            <person name="Kazmierczak K.M."/>
            <person name="Andrzejewski T.M."/>
            <person name="Davidsen T.M."/>
            <person name="Wayne K.J."/>
            <person name="Tettelin H."/>
            <person name="Glass J.I."/>
            <person name="Rusch D."/>
            <person name="Podicherti R."/>
            <person name="Tsui H.-C.T."/>
            <person name="Winkler M.E."/>
        </authorList>
    </citation>
    <scope>NUCLEOTIDE SEQUENCE</scope>
</reference>
<dbReference type="SUPFAM" id="SSF53474">
    <property type="entry name" value="alpha/beta-Hydrolases"/>
    <property type="match status" value="1"/>
</dbReference>
<name>A0A382PHN6_9ZZZZ</name>
<dbReference type="InterPro" id="IPR029058">
    <property type="entry name" value="AB_hydrolase_fold"/>
</dbReference>
<proteinExistence type="inferred from homology"/>
<dbReference type="EMBL" id="UINC01107404">
    <property type="protein sequence ID" value="SVC72756.1"/>
    <property type="molecule type" value="Genomic_DNA"/>
</dbReference>
<dbReference type="PANTHER" id="PTHR10655">
    <property type="entry name" value="LYSOPHOSPHOLIPASE-RELATED"/>
    <property type="match status" value="1"/>
</dbReference>
<dbReference type="Gene3D" id="3.40.50.1820">
    <property type="entry name" value="alpha/beta hydrolase"/>
    <property type="match status" value="1"/>
</dbReference>
<dbReference type="InterPro" id="IPR050565">
    <property type="entry name" value="LYPA1-2/EST-like"/>
</dbReference>
<evidence type="ECO:0000259" key="2">
    <source>
        <dbReference type="Pfam" id="PF02230"/>
    </source>
</evidence>
<dbReference type="GO" id="GO:0052689">
    <property type="term" value="F:carboxylic ester hydrolase activity"/>
    <property type="evidence" value="ECO:0007669"/>
    <property type="project" value="TreeGrafter"/>
</dbReference>
<comment type="similarity">
    <text evidence="1">Belongs to the AB hydrolase superfamily. AB hydrolase 2 family.</text>
</comment>
<accession>A0A382PHN6</accession>
<dbReference type="Pfam" id="PF02230">
    <property type="entry name" value="Abhydrolase_2"/>
    <property type="match status" value="1"/>
</dbReference>
<evidence type="ECO:0000313" key="3">
    <source>
        <dbReference type="EMBL" id="SVC72756.1"/>
    </source>
</evidence>
<dbReference type="PANTHER" id="PTHR10655:SF67">
    <property type="entry name" value="PHOSPHOLIPASE_CARBOXYLESTERASE SUPERFAMILY (AFU_ORTHOLOGUE AFUA_5G09340)"/>
    <property type="match status" value="1"/>
</dbReference>
<dbReference type="InterPro" id="IPR003140">
    <property type="entry name" value="PLipase/COase/thioEstase"/>
</dbReference>
<dbReference type="AlphaFoldDB" id="A0A382PHN6"/>
<sequence>MGEGPLNSELPINILVGFHGAESTPENMLIHGNRLKLKNTFMLFPEGPVDAGEGRWSWWVDGPKQKDSVNDFLKFSSNIISMAQDHLNNRFENIETRNCLWGFSQGGAAALVLTLMGTHSLYKVASVCGFLPEVPEQETKSDSLVPILGIFGTNDDVVPSFLAEHALEEMKNNGHSPTLRETPQGHELNAENLKELCDFFDS</sequence>
<dbReference type="GO" id="GO:0008474">
    <property type="term" value="F:palmitoyl-(protein) hydrolase activity"/>
    <property type="evidence" value="ECO:0007669"/>
    <property type="project" value="TreeGrafter"/>
</dbReference>
<feature type="domain" description="Phospholipase/carboxylesterase/thioesterase" evidence="2">
    <location>
        <begin position="14"/>
        <end position="200"/>
    </location>
</feature>